<evidence type="ECO:0000256" key="1">
    <source>
        <dbReference type="ARBA" id="ARBA00001933"/>
    </source>
</evidence>
<dbReference type="Proteomes" id="UP001249240">
    <property type="component" value="Unassembled WGS sequence"/>
</dbReference>
<reference evidence="8" key="1">
    <citation type="submission" date="2023-03" db="EMBL/GenBank/DDBJ databases">
        <authorList>
            <person name="Shen W."/>
            <person name="Cai J."/>
        </authorList>
    </citation>
    <scope>NUCLEOTIDE SEQUENCE</scope>
    <source>
        <strain evidence="8">B646-2</strain>
    </source>
</reference>
<dbReference type="InterPro" id="IPR015421">
    <property type="entry name" value="PyrdxlP-dep_Trfase_major"/>
</dbReference>
<evidence type="ECO:0000313" key="9">
    <source>
        <dbReference type="Proteomes" id="UP001249240"/>
    </source>
</evidence>
<comment type="caution">
    <text evidence="8">The sequence shown here is derived from an EMBL/GenBank/DDBJ whole genome shotgun (WGS) entry which is preliminary data.</text>
</comment>
<protein>
    <recommendedName>
        <fullName evidence="6">Aminotransferase</fullName>
        <ecNumber evidence="6">2.6.1.-</ecNumber>
    </recommendedName>
</protein>
<dbReference type="PANTHER" id="PTHR46383">
    <property type="entry name" value="ASPARTATE AMINOTRANSFERASE"/>
    <property type="match status" value="1"/>
</dbReference>
<feature type="domain" description="Aminotransferase class I/classII large" evidence="7">
    <location>
        <begin position="159"/>
        <end position="508"/>
    </location>
</feature>
<proteinExistence type="inferred from homology"/>
<dbReference type="Gene3D" id="3.40.640.10">
    <property type="entry name" value="Type I PLP-dependent aspartate aminotransferase-like (Major domain)"/>
    <property type="match status" value="1"/>
</dbReference>
<dbReference type="InterPro" id="IPR015424">
    <property type="entry name" value="PyrdxlP-dep_Trfase"/>
</dbReference>
<dbReference type="GO" id="GO:0016829">
    <property type="term" value="F:lyase activity"/>
    <property type="evidence" value="ECO:0007669"/>
    <property type="project" value="UniProtKB-KW"/>
</dbReference>
<gene>
    <name evidence="8" type="ORF">P7D78_11090</name>
</gene>
<dbReference type="InterPro" id="IPR022518">
    <property type="entry name" value="Aspartate_4-decarboxylase"/>
</dbReference>
<dbReference type="RefSeq" id="WP_010746522.1">
    <property type="nucleotide sequence ID" value="NZ_BAAAXM010000040.1"/>
</dbReference>
<evidence type="ECO:0000259" key="7">
    <source>
        <dbReference type="Pfam" id="PF00155"/>
    </source>
</evidence>
<dbReference type="Pfam" id="PF00155">
    <property type="entry name" value="Aminotran_1_2"/>
    <property type="match status" value="1"/>
</dbReference>
<keyword evidence="3 6" id="KW-0032">Aminotransferase</keyword>
<evidence type="ECO:0000256" key="2">
    <source>
        <dbReference type="ARBA" id="ARBA00007441"/>
    </source>
</evidence>
<comment type="cofactor">
    <cofactor evidence="1 6">
        <name>pyridoxal 5'-phosphate</name>
        <dbReference type="ChEBI" id="CHEBI:597326"/>
    </cofactor>
</comment>
<dbReference type="PANTHER" id="PTHR46383:SF1">
    <property type="entry name" value="ASPARTATE AMINOTRANSFERASE"/>
    <property type="match status" value="1"/>
</dbReference>
<dbReference type="Gene3D" id="1.10.20.110">
    <property type="match status" value="1"/>
</dbReference>
<comment type="similarity">
    <text evidence="2 6">Belongs to the class-I pyridoxal-phosphate-dependent aminotransferase family.</text>
</comment>
<name>A0AAW8SUZ7_9ENTE</name>
<dbReference type="SUPFAM" id="SSF53383">
    <property type="entry name" value="PLP-dependent transferases"/>
    <property type="match status" value="1"/>
</dbReference>
<dbReference type="PROSITE" id="PS00105">
    <property type="entry name" value="AA_TRANSFER_CLASS_1"/>
    <property type="match status" value="1"/>
</dbReference>
<accession>A0AAW8SUZ7</accession>
<sequence>MDTSDEKKLEQLGSFEISDQMLRLAQNNQRQNIFLNAGRGNPNWINKKARLAFNRLVEFGLSESERTISEGDLIGYTKQQDMLTRFKEFLSPETKEIDAFFLQMLDYSQQLGIDTEMFIKELTDGVLGNNYPVPSRVLKNSEIILNHYLESILYNGASLADQTDIFPTEGGTAAIVYIFNSLRENKLIRPGDRIAINTPIFTPYLQIPELADYELVEVNLQSTEDNHWELLPSELKKLADTNLKAFFIVNPSNPGAKALTPSALNEIKKVLIKHPDLMIITDDVYGTFVEDFQTIYAVAPHNTLLVYSFSKLFGATGWRVGLIAAHKENVFDRLIRQLPNDEQRQLNQRYHFVVMEPEKLPFIERLVADSRSIGLYHTAGLSTPQQIMEVLFALTHLLAGKKDAYIDASRSIIQQRYEDLHNVLGISTDDTKGNSKYYSLINIYELAETRYGKAFRQYLASHFEYIDFLVRLAEKNGVVLIDGVGFGTEAGQLRVSEANLPTPDYERIGRQILEILEEYHDIFKKADTSGK</sequence>
<dbReference type="GO" id="GO:0006520">
    <property type="term" value="P:amino acid metabolic process"/>
    <property type="evidence" value="ECO:0007669"/>
    <property type="project" value="InterPro"/>
</dbReference>
<dbReference type="EC" id="2.6.1.-" evidence="6"/>
<dbReference type="NCBIfam" id="NF006755">
    <property type="entry name" value="PRK09275.1"/>
    <property type="match status" value="1"/>
</dbReference>
<dbReference type="CDD" id="cd00609">
    <property type="entry name" value="AAT_like"/>
    <property type="match status" value="1"/>
</dbReference>
<evidence type="ECO:0000256" key="5">
    <source>
        <dbReference type="ARBA" id="ARBA00022898"/>
    </source>
</evidence>
<dbReference type="GO" id="GO:0008483">
    <property type="term" value="F:transaminase activity"/>
    <property type="evidence" value="ECO:0007669"/>
    <property type="project" value="UniProtKB-KW"/>
</dbReference>
<keyword evidence="5" id="KW-0663">Pyridoxal phosphate</keyword>
<dbReference type="InterPro" id="IPR050596">
    <property type="entry name" value="AspAT/PAT-like"/>
</dbReference>
<evidence type="ECO:0000256" key="6">
    <source>
        <dbReference type="RuleBase" id="RU000481"/>
    </source>
</evidence>
<dbReference type="Gene3D" id="3.90.1150.10">
    <property type="entry name" value="Aspartate Aminotransferase, domain 1"/>
    <property type="match status" value="1"/>
</dbReference>
<organism evidence="8 9">
    <name type="scientific">Enterococcus raffinosus</name>
    <dbReference type="NCBI Taxonomy" id="71452"/>
    <lineage>
        <taxon>Bacteria</taxon>
        <taxon>Bacillati</taxon>
        <taxon>Bacillota</taxon>
        <taxon>Bacilli</taxon>
        <taxon>Lactobacillales</taxon>
        <taxon>Enterococcaceae</taxon>
        <taxon>Enterococcus</taxon>
    </lineage>
</organism>
<dbReference type="InterPro" id="IPR015422">
    <property type="entry name" value="PyrdxlP-dep_Trfase_small"/>
</dbReference>
<keyword evidence="8" id="KW-0456">Lyase</keyword>
<dbReference type="NCBIfam" id="TIGR03801">
    <property type="entry name" value="asp_4_decarbox"/>
    <property type="match status" value="1"/>
</dbReference>
<evidence type="ECO:0000256" key="3">
    <source>
        <dbReference type="ARBA" id="ARBA00022576"/>
    </source>
</evidence>
<dbReference type="GO" id="GO:0030170">
    <property type="term" value="F:pyridoxal phosphate binding"/>
    <property type="evidence" value="ECO:0007669"/>
    <property type="project" value="InterPro"/>
</dbReference>
<dbReference type="InterPro" id="IPR004839">
    <property type="entry name" value="Aminotransferase_I/II_large"/>
</dbReference>
<dbReference type="AlphaFoldDB" id="A0AAW8SUZ7"/>
<keyword evidence="4 6" id="KW-0808">Transferase</keyword>
<dbReference type="EMBL" id="JARPXM010000010">
    <property type="protein sequence ID" value="MDT2538678.1"/>
    <property type="molecule type" value="Genomic_DNA"/>
</dbReference>
<evidence type="ECO:0000256" key="4">
    <source>
        <dbReference type="ARBA" id="ARBA00022679"/>
    </source>
</evidence>
<dbReference type="InterPro" id="IPR004838">
    <property type="entry name" value="NHTrfase_class1_PyrdxlP-BS"/>
</dbReference>
<evidence type="ECO:0000313" key="8">
    <source>
        <dbReference type="EMBL" id="MDT2538678.1"/>
    </source>
</evidence>